<dbReference type="EMBL" id="RJJE01000001">
    <property type="protein sequence ID" value="RNI33119.1"/>
    <property type="molecule type" value="Genomic_DNA"/>
</dbReference>
<sequence>MKKLFPAALILTVLLAACQTNGDKPQNGSSAENAGDTTPVTLCEFTSTDPATAAEWLVGKWELRGIQSNYVGVKEDEFLTGEQMGYTKTLTFFANGEYEEYVNGKLQGKRQPFNVVGQSLPPVGYQFWFCGENTLVVSNIIVDGATEVFVKQK</sequence>
<protein>
    <recommendedName>
        <fullName evidence="4">Lipocalin-like domain-containing protein</fullName>
    </recommendedName>
</protein>
<dbReference type="PROSITE" id="PS51257">
    <property type="entry name" value="PROKAR_LIPOPROTEIN"/>
    <property type="match status" value="1"/>
</dbReference>
<evidence type="ECO:0000256" key="1">
    <source>
        <dbReference type="SAM" id="SignalP"/>
    </source>
</evidence>
<organism evidence="2 3">
    <name type="scientific">Rufibacter immobilis</name>
    <dbReference type="NCBI Taxonomy" id="1348778"/>
    <lineage>
        <taxon>Bacteria</taxon>
        <taxon>Pseudomonadati</taxon>
        <taxon>Bacteroidota</taxon>
        <taxon>Cytophagia</taxon>
        <taxon>Cytophagales</taxon>
        <taxon>Hymenobacteraceae</taxon>
        <taxon>Rufibacter</taxon>
    </lineage>
</organism>
<feature type="signal peptide" evidence="1">
    <location>
        <begin position="1"/>
        <end position="22"/>
    </location>
</feature>
<accession>A0A3M9N5T6</accession>
<dbReference type="RefSeq" id="WP_123131308.1">
    <property type="nucleotide sequence ID" value="NZ_RJJE01000001.1"/>
</dbReference>
<dbReference type="Proteomes" id="UP000271010">
    <property type="component" value="Unassembled WGS sequence"/>
</dbReference>
<evidence type="ECO:0008006" key="4">
    <source>
        <dbReference type="Google" id="ProtNLM"/>
    </source>
</evidence>
<keyword evidence="3" id="KW-1185">Reference proteome</keyword>
<comment type="caution">
    <text evidence="2">The sequence shown here is derived from an EMBL/GenBank/DDBJ whole genome shotgun (WGS) entry which is preliminary data.</text>
</comment>
<dbReference type="OrthoDB" id="893835at2"/>
<gene>
    <name evidence="2" type="ORF">EFA69_01480</name>
</gene>
<feature type="chain" id="PRO_5018102151" description="Lipocalin-like domain-containing protein" evidence="1">
    <location>
        <begin position="23"/>
        <end position="153"/>
    </location>
</feature>
<evidence type="ECO:0000313" key="2">
    <source>
        <dbReference type="EMBL" id="RNI33119.1"/>
    </source>
</evidence>
<evidence type="ECO:0000313" key="3">
    <source>
        <dbReference type="Proteomes" id="UP000271010"/>
    </source>
</evidence>
<reference evidence="2 3" key="1">
    <citation type="submission" date="2018-11" db="EMBL/GenBank/DDBJ databases">
        <title>Rufibacter latericius sp. nov., isolated from water in Baiyang Lake.</title>
        <authorList>
            <person name="Yang Y."/>
        </authorList>
    </citation>
    <scope>NUCLEOTIDE SEQUENCE [LARGE SCALE GENOMIC DNA]</scope>
    <source>
        <strain evidence="2 3">MCC P1</strain>
    </source>
</reference>
<keyword evidence="1" id="KW-0732">Signal</keyword>
<dbReference type="AlphaFoldDB" id="A0A3M9N5T6"/>
<name>A0A3M9N5T6_9BACT</name>
<proteinExistence type="predicted"/>